<organism evidence="5 6">
    <name type="scientific">Natribacillus halophilus</name>
    <dbReference type="NCBI Taxonomy" id="549003"/>
    <lineage>
        <taxon>Bacteria</taxon>
        <taxon>Bacillati</taxon>
        <taxon>Bacillota</taxon>
        <taxon>Bacilli</taxon>
        <taxon>Bacillales</taxon>
        <taxon>Bacillaceae</taxon>
        <taxon>Natribacillus</taxon>
    </lineage>
</organism>
<protein>
    <submittedName>
        <fullName evidence="5">Fic family protein</fullName>
    </submittedName>
</protein>
<accession>A0A1G8LR95</accession>
<feature type="binding site" evidence="2">
    <location>
        <begin position="208"/>
        <end position="209"/>
    </location>
    <ligand>
        <name>ATP</name>
        <dbReference type="ChEBI" id="CHEBI:30616"/>
    </ligand>
</feature>
<evidence type="ECO:0000313" key="5">
    <source>
        <dbReference type="EMBL" id="SDI58153.1"/>
    </source>
</evidence>
<keyword evidence="6" id="KW-1185">Reference proteome</keyword>
<evidence type="ECO:0000256" key="1">
    <source>
        <dbReference type="PIRSR" id="PIRSR640198-1"/>
    </source>
</evidence>
<gene>
    <name evidence="5" type="ORF">SAMN04488123_103230</name>
</gene>
<evidence type="ECO:0000256" key="3">
    <source>
        <dbReference type="PIRSR" id="PIRSR640198-3"/>
    </source>
</evidence>
<keyword evidence="2" id="KW-0067">ATP-binding</keyword>
<feature type="site" description="Important for autoinhibition of adenylyltransferase activity" evidence="3">
    <location>
        <position position="45"/>
    </location>
</feature>
<dbReference type="InterPro" id="IPR003812">
    <property type="entry name" value="Fido"/>
</dbReference>
<keyword evidence="2" id="KW-0547">Nucleotide-binding</keyword>
<dbReference type="InterPro" id="IPR036597">
    <property type="entry name" value="Fido-like_dom_sf"/>
</dbReference>
<feature type="domain" description="Fido" evidence="4">
    <location>
        <begin position="95"/>
        <end position="230"/>
    </location>
</feature>
<sequence>MEKLLKEIDELKKQLDEKRPLPPETLQNLKEHLLVEWTYHSNAIEGNTLTLAETKVVLEDGITVGGKTMREHLEAINHKEAILYLEEVIRRGEQLTQHTIKTIHSLILRGIDRQNAGTYRKTNVVISGAEHRPPDPVMVQEQMDDLMVWYEDNDHHPVLRAAILHSAFVKIHPFMDGNGRTARLLLNLELMRSGYVPIVIHNHERLAYYRALDQSHTTGDHSDFVEIVGSNLKEALQFYLEFA</sequence>
<evidence type="ECO:0000256" key="2">
    <source>
        <dbReference type="PIRSR" id="PIRSR640198-2"/>
    </source>
</evidence>
<dbReference type="Pfam" id="PF02661">
    <property type="entry name" value="Fic"/>
    <property type="match status" value="1"/>
</dbReference>
<feature type="binding site" evidence="2">
    <location>
        <begin position="176"/>
        <end position="183"/>
    </location>
    <ligand>
        <name>ATP</name>
        <dbReference type="ChEBI" id="CHEBI:30616"/>
    </ligand>
</feature>
<dbReference type="InterPro" id="IPR040198">
    <property type="entry name" value="Fido_containing"/>
</dbReference>
<dbReference type="Gene3D" id="1.10.3290.10">
    <property type="entry name" value="Fido-like domain"/>
    <property type="match status" value="1"/>
</dbReference>
<evidence type="ECO:0000259" key="4">
    <source>
        <dbReference type="PROSITE" id="PS51459"/>
    </source>
</evidence>
<reference evidence="5 6" key="1">
    <citation type="submission" date="2016-10" db="EMBL/GenBank/DDBJ databases">
        <authorList>
            <person name="de Groot N.N."/>
        </authorList>
    </citation>
    <scope>NUCLEOTIDE SEQUENCE [LARGE SCALE GENOMIC DNA]</scope>
    <source>
        <strain evidence="5 6">DSM 21771</strain>
    </source>
</reference>
<name>A0A1G8LR95_9BACI</name>
<dbReference type="Proteomes" id="UP000198853">
    <property type="component" value="Unassembled WGS sequence"/>
</dbReference>
<dbReference type="GO" id="GO:0005524">
    <property type="term" value="F:ATP binding"/>
    <property type="evidence" value="ECO:0007669"/>
    <property type="project" value="UniProtKB-KW"/>
</dbReference>
<dbReference type="PANTHER" id="PTHR13504">
    <property type="entry name" value="FIDO DOMAIN-CONTAINING PROTEIN DDB_G0283145"/>
    <property type="match status" value="1"/>
</dbReference>
<dbReference type="SUPFAM" id="SSF140931">
    <property type="entry name" value="Fic-like"/>
    <property type="match status" value="1"/>
</dbReference>
<dbReference type="PROSITE" id="PS51459">
    <property type="entry name" value="FIDO"/>
    <property type="match status" value="1"/>
</dbReference>
<dbReference type="AlphaFoldDB" id="A0A1G8LR95"/>
<evidence type="ECO:0000313" key="6">
    <source>
        <dbReference type="Proteomes" id="UP000198853"/>
    </source>
</evidence>
<dbReference type="EMBL" id="FNEN01000003">
    <property type="protein sequence ID" value="SDI58153.1"/>
    <property type="molecule type" value="Genomic_DNA"/>
</dbReference>
<feature type="active site" evidence="1">
    <location>
        <position position="172"/>
    </location>
</feature>
<proteinExistence type="predicted"/>
<dbReference type="PANTHER" id="PTHR13504:SF38">
    <property type="entry name" value="FIDO DOMAIN-CONTAINING PROTEIN"/>
    <property type="match status" value="1"/>
</dbReference>